<feature type="transmembrane region" description="Helical" evidence="1">
    <location>
        <begin position="187"/>
        <end position="220"/>
    </location>
</feature>
<feature type="transmembrane region" description="Helical" evidence="1">
    <location>
        <begin position="44"/>
        <end position="67"/>
    </location>
</feature>
<dbReference type="GO" id="GO:0005886">
    <property type="term" value="C:plasma membrane"/>
    <property type="evidence" value="ECO:0007669"/>
    <property type="project" value="InterPro"/>
</dbReference>
<gene>
    <name evidence="2" type="ORF">A3D09_00865</name>
</gene>
<reference evidence="2 3" key="1">
    <citation type="journal article" date="2016" name="Nat. Commun.">
        <title>Thousands of microbial genomes shed light on interconnected biogeochemical processes in an aquifer system.</title>
        <authorList>
            <person name="Anantharaman K."/>
            <person name="Brown C.T."/>
            <person name="Hug L.A."/>
            <person name="Sharon I."/>
            <person name="Castelle C.J."/>
            <person name="Probst A.J."/>
            <person name="Thomas B.C."/>
            <person name="Singh A."/>
            <person name="Wilkins M.J."/>
            <person name="Karaoz U."/>
            <person name="Brodie E.L."/>
            <person name="Williams K.H."/>
            <person name="Hubbard S.S."/>
            <person name="Banfield J.F."/>
        </authorList>
    </citation>
    <scope>NUCLEOTIDE SEQUENCE [LARGE SCALE GENOMIC DNA]</scope>
</reference>
<dbReference type="Proteomes" id="UP000177390">
    <property type="component" value="Unassembled WGS sequence"/>
</dbReference>
<dbReference type="EMBL" id="MFAH01000010">
    <property type="protein sequence ID" value="OGD71999.1"/>
    <property type="molecule type" value="Genomic_DNA"/>
</dbReference>
<dbReference type="GO" id="GO:0042158">
    <property type="term" value="P:lipoprotein biosynthetic process"/>
    <property type="evidence" value="ECO:0007669"/>
    <property type="project" value="InterPro"/>
</dbReference>
<evidence type="ECO:0000313" key="2">
    <source>
        <dbReference type="EMBL" id="OGD71999.1"/>
    </source>
</evidence>
<dbReference type="AlphaFoldDB" id="A0A1F5EX85"/>
<keyword evidence="1" id="KW-0812">Transmembrane</keyword>
<feature type="transmembrane region" description="Helical" evidence="1">
    <location>
        <begin position="112"/>
        <end position="129"/>
    </location>
</feature>
<comment type="caution">
    <text evidence="2">The sequence shown here is derived from an EMBL/GenBank/DDBJ whole genome shotgun (WGS) entry which is preliminary data.</text>
</comment>
<name>A0A1F5EX85_9BACT</name>
<feature type="transmembrane region" description="Helical" evidence="1">
    <location>
        <begin position="12"/>
        <end position="32"/>
    </location>
</feature>
<sequence length="245" mass="27800">MSEVLATFSGFSVYTLSLLVVVGYFWYSFVVYKKGLEYRYPVESLLDLAVISGMFSWLGARIGFVASHLSIFELNWLRVFLLREYPGYEYAGLLVGLFLGITLLARRGEIKFYEGLDLASLGLPGAIAFERLGRVFAGLGSLVFGVPLELLQALFFLLIFVWLWRLESEYRTFGWYRFRKTQARPGFICGAFLFFSGLVIATSALPFGLASVFLGLMLIYRQSGRSLAHDVKLLPIFGRWYTKSK</sequence>
<proteinExistence type="predicted"/>
<dbReference type="GO" id="GO:0008961">
    <property type="term" value="F:phosphatidylglycerol-prolipoprotein diacylglyceryl transferase activity"/>
    <property type="evidence" value="ECO:0007669"/>
    <property type="project" value="InterPro"/>
</dbReference>
<feature type="transmembrane region" description="Helical" evidence="1">
    <location>
        <begin position="87"/>
        <end position="105"/>
    </location>
</feature>
<evidence type="ECO:0000313" key="3">
    <source>
        <dbReference type="Proteomes" id="UP000177390"/>
    </source>
</evidence>
<evidence type="ECO:0008006" key="4">
    <source>
        <dbReference type="Google" id="ProtNLM"/>
    </source>
</evidence>
<evidence type="ECO:0000256" key="1">
    <source>
        <dbReference type="SAM" id="Phobius"/>
    </source>
</evidence>
<keyword evidence="1" id="KW-1133">Transmembrane helix</keyword>
<keyword evidence="1" id="KW-0472">Membrane</keyword>
<accession>A0A1F5EX85</accession>
<protein>
    <recommendedName>
        <fullName evidence="4">Prolipoprotein diacylglyceryl transferase</fullName>
    </recommendedName>
</protein>
<organism evidence="2 3">
    <name type="scientific">Candidatus Collierbacteria bacterium RIFCSPHIGHO2_02_FULL_49_10</name>
    <dbReference type="NCBI Taxonomy" id="1817723"/>
    <lineage>
        <taxon>Bacteria</taxon>
        <taxon>Candidatus Collieribacteriota</taxon>
    </lineage>
</organism>
<feature type="transmembrane region" description="Helical" evidence="1">
    <location>
        <begin position="135"/>
        <end position="166"/>
    </location>
</feature>